<feature type="transmembrane region" description="Helical" evidence="2">
    <location>
        <begin position="46"/>
        <end position="68"/>
    </location>
</feature>
<evidence type="ECO:0000313" key="3">
    <source>
        <dbReference type="EMBL" id="PVY68960.1"/>
    </source>
</evidence>
<dbReference type="OrthoDB" id="8688204at2"/>
<sequence>MNTPQTPAKWPFPPAQQPRKSRSRQSAAPSGSAAGSKKRSLTRGAMLADVVLVAIWGATIPGMMWLGAAGGF</sequence>
<evidence type="ECO:0000313" key="4">
    <source>
        <dbReference type="Proteomes" id="UP000246145"/>
    </source>
</evidence>
<keyword evidence="2" id="KW-0812">Transmembrane</keyword>
<dbReference type="EMBL" id="QEKO01000001">
    <property type="protein sequence ID" value="PVY68960.1"/>
    <property type="molecule type" value="Genomic_DNA"/>
</dbReference>
<keyword evidence="4" id="KW-1185">Reference proteome</keyword>
<protein>
    <submittedName>
        <fullName evidence="3">Uncharacterized protein</fullName>
    </submittedName>
</protein>
<comment type="caution">
    <text evidence="3">The sequence shown here is derived from an EMBL/GenBank/DDBJ whole genome shotgun (WGS) entry which is preliminary data.</text>
</comment>
<dbReference type="Proteomes" id="UP000246145">
    <property type="component" value="Unassembled WGS sequence"/>
</dbReference>
<name>A0A2U1CST9_9BURK</name>
<accession>A0A2U1CST9</accession>
<dbReference type="RefSeq" id="WP_017523209.1">
    <property type="nucleotide sequence ID" value="NZ_JACCEX010000008.1"/>
</dbReference>
<keyword evidence="2" id="KW-1133">Transmembrane helix</keyword>
<evidence type="ECO:0000256" key="1">
    <source>
        <dbReference type="SAM" id="MobiDB-lite"/>
    </source>
</evidence>
<dbReference type="AlphaFoldDB" id="A0A2U1CST9"/>
<evidence type="ECO:0000256" key="2">
    <source>
        <dbReference type="SAM" id="Phobius"/>
    </source>
</evidence>
<feature type="region of interest" description="Disordered" evidence="1">
    <location>
        <begin position="1"/>
        <end position="40"/>
    </location>
</feature>
<proteinExistence type="predicted"/>
<reference evidence="3 4" key="1">
    <citation type="submission" date="2018-04" db="EMBL/GenBank/DDBJ databases">
        <title>Genomic Encyclopedia of Type Strains, Phase IV (KMG-IV): sequencing the most valuable type-strain genomes for metagenomic binning, comparative biology and taxonomic classification.</title>
        <authorList>
            <person name="Goeker M."/>
        </authorList>
    </citation>
    <scope>NUCLEOTIDE SEQUENCE [LARGE SCALE GENOMIC DNA]</scope>
    <source>
        <strain evidence="3 4">DSM 10065</strain>
    </source>
</reference>
<organism evidence="3 4">
    <name type="scientific">Pusillimonas noertemannii</name>
    <dbReference type="NCBI Taxonomy" id="305977"/>
    <lineage>
        <taxon>Bacteria</taxon>
        <taxon>Pseudomonadati</taxon>
        <taxon>Pseudomonadota</taxon>
        <taxon>Betaproteobacteria</taxon>
        <taxon>Burkholderiales</taxon>
        <taxon>Alcaligenaceae</taxon>
        <taxon>Pusillimonas</taxon>
    </lineage>
</organism>
<gene>
    <name evidence="3" type="ORF">C7440_1375</name>
</gene>
<keyword evidence="2" id="KW-0472">Membrane</keyword>
<feature type="compositionally biased region" description="Low complexity" evidence="1">
    <location>
        <begin position="24"/>
        <end position="35"/>
    </location>
</feature>